<accession>A0A1L2CUX4</accession>
<proteinExistence type="predicted"/>
<dbReference type="InterPro" id="IPR018306">
    <property type="entry name" value="Phage_T5_Orf172_DNA-bd"/>
</dbReference>
<dbReference type="Pfam" id="PF13455">
    <property type="entry name" value="MUG113"/>
    <property type="match status" value="1"/>
</dbReference>
<reference evidence="3" key="1">
    <citation type="submission" date="2016-01" db="EMBL/GenBank/DDBJ databases">
        <title>Isolation and Characterization of Enterobacteria phage CBB.</title>
        <authorList>
            <person name="Buttimer C.T.H."/>
            <person name="Hendrix H."/>
            <person name="Alexandre H."/>
            <person name="O'Mahony J."/>
            <person name="Lavigne R."/>
            <person name="Coffey A."/>
        </authorList>
    </citation>
    <scope>NUCLEOTIDE SEQUENCE [LARGE SCALE GENOMIC DNA]</scope>
</reference>
<sequence length="103" mass="12018">MSNQICYVIVNQAWPEWVKIGFTSKEEMKTRLSTYQTGSPFRDYEVYHEVYFEDAKAAEKEVNKRLKQMNATQGTGKEWYKMPKKLAANMIDAVLDDLEEGLL</sequence>
<evidence type="ECO:0000313" key="3">
    <source>
        <dbReference type="Proteomes" id="UP000223891"/>
    </source>
</evidence>
<name>A0A1L2CUX4_9CAUD</name>
<evidence type="ECO:0000313" key="2">
    <source>
        <dbReference type="EMBL" id="AMM43823.1"/>
    </source>
</evidence>
<feature type="domain" description="Bacteriophage T5 Orf172 DNA-binding" evidence="1">
    <location>
        <begin position="12"/>
        <end position="94"/>
    </location>
</feature>
<evidence type="ECO:0000259" key="1">
    <source>
        <dbReference type="SMART" id="SM00974"/>
    </source>
</evidence>
<dbReference type="SMART" id="SM00974">
    <property type="entry name" value="T5orf172"/>
    <property type="match status" value="1"/>
</dbReference>
<organism evidence="2 3">
    <name type="scientific">Pectobacterium phage vB_PcaM_CBB</name>
    <dbReference type="NCBI Taxonomy" id="2772511"/>
    <lineage>
        <taxon>Viruses</taxon>
        <taxon>Duplodnaviria</taxon>
        <taxon>Heunggongvirae</taxon>
        <taxon>Uroviricota</taxon>
        <taxon>Caudoviricetes</taxon>
        <taxon>Mimasvirus</taxon>
        <taxon>Mimasvirus CBB</taxon>
    </lineage>
</organism>
<keyword evidence="3" id="KW-1185">Reference proteome</keyword>
<dbReference type="EMBL" id="KU574722">
    <property type="protein sequence ID" value="AMM43823.1"/>
    <property type="molecule type" value="Genomic_DNA"/>
</dbReference>
<dbReference type="Proteomes" id="UP000223891">
    <property type="component" value="Segment"/>
</dbReference>
<gene>
    <name evidence="2" type="ORF">CBB_259</name>
</gene>
<protein>
    <recommendedName>
        <fullName evidence="1">Bacteriophage T5 Orf172 DNA-binding domain-containing protein</fullName>
    </recommendedName>
</protein>